<proteinExistence type="predicted"/>
<dbReference type="PANTHER" id="PTHR48165">
    <property type="entry name" value="BNAC03G44900D PROTEIN"/>
    <property type="match status" value="1"/>
</dbReference>
<dbReference type="Proteomes" id="UP001293593">
    <property type="component" value="Unassembled WGS sequence"/>
</dbReference>
<name>A0AAE1TAM6_9FABA</name>
<feature type="region of interest" description="Disordered" evidence="1">
    <location>
        <begin position="10"/>
        <end position="40"/>
    </location>
</feature>
<keyword evidence="2" id="KW-1133">Transmembrane helix</keyword>
<evidence type="ECO:0000256" key="2">
    <source>
        <dbReference type="SAM" id="Phobius"/>
    </source>
</evidence>
<sequence>MWRVLENVKKSSRVADESMVSGHEREFAEGEEGRGGGRRRRHGGGFSLIIYCILQAPISILSCVSSPPVSGNASDGIWLSSSSDHHFPHISDMNHLMVSDSMRYAILM</sequence>
<evidence type="ECO:0000313" key="3">
    <source>
        <dbReference type="EMBL" id="KAK4278777.1"/>
    </source>
</evidence>
<comment type="caution">
    <text evidence="3">The sequence shown here is derived from an EMBL/GenBank/DDBJ whole genome shotgun (WGS) entry which is preliminary data.</text>
</comment>
<keyword evidence="2" id="KW-0472">Membrane</keyword>
<feature type="transmembrane region" description="Helical" evidence="2">
    <location>
        <begin position="48"/>
        <end position="69"/>
    </location>
</feature>
<evidence type="ECO:0000313" key="4">
    <source>
        <dbReference type="Proteomes" id="UP001293593"/>
    </source>
</evidence>
<gene>
    <name evidence="3" type="ORF">QN277_016577</name>
</gene>
<dbReference type="PANTHER" id="PTHR48165:SF1">
    <property type="entry name" value="TRANSMEMBRANE PROTEIN"/>
    <property type="match status" value="1"/>
</dbReference>
<keyword evidence="2" id="KW-0812">Transmembrane</keyword>
<evidence type="ECO:0000256" key="1">
    <source>
        <dbReference type="SAM" id="MobiDB-lite"/>
    </source>
</evidence>
<protein>
    <submittedName>
        <fullName evidence="3">Uncharacterized protein</fullName>
    </submittedName>
</protein>
<feature type="compositionally biased region" description="Basic and acidic residues" evidence="1">
    <location>
        <begin position="10"/>
        <end position="35"/>
    </location>
</feature>
<reference evidence="3" key="1">
    <citation type="submission" date="2023-10" db="EMBL/GenBank/DDBJ databases">
        <title>Chromosome-level genome of the transformable northern wattle, Acacia crassicarpa.</title>
        <authorList>
            <person name="Massaro I."/>
            <person name="Sinha N.R."/>
            <person name="Poethig S."/>
            <person name="Leichty A.R."/>
        </authorList>
    </citation>
    <scope>NUCLEOTIDE SEQUENCE</scope>
    <source>
        <strain evidence="3">Acra3RX</strain>
        <tissue evidence="3">Leaf</tissue>
    </source>
</reference>
<organism evidence="3 4">
    <name type="scientific">Acacia crassicarpa</name>
    <name type="common">northern wattle</name>
    <dbReference type="NCBI Taxonomy" id="499986"/>
    <lineage>
        <taxon>Eukaryota</taxon>
        <taxon>Viridiplantae</taxon>
        <taxon>Streptophyta</taxon>
        <taxon>Embryophyta</taxon>
        <taxon>Tracheophyta</taxon>
        <taxon>Spermatophyta</taxon>
        <taxon>Magnoliopsida</taxon>
        <taxon>eudicotyledons</taxon>
        <taxon>Gunneridae</taxon>
        <taxon>Pentapetalae</taxon>
        <taxon>rosids</taxon>
        <taxon>fabids</taxon>
        <taxon>Fabales</taxon>
        <taxon>Fabaceae</taxon>
        <taxon>Caesalpinioideae</taxon>
        <taxon>mimosoid clade</taxon>
        <taxon>Acacieae</taxon>
        <taxon>Acacia</taxon>
    </lineage>
</organism>
<accession>A0AAE1TAM6</accession>
<keyword evidence="4" id="KW-1185">Reference proteome</keyword>
<dbReference type="AlphaFoldDB" id="A0AAE1TAM6"/>
<dbReference type="EMBL" id="JAWXYG010000003">
    <property type="protein sequence ID" value="KAK4278777.1"/>
    <property type="molecule type" value="Genomic_DNA"/>
</dbReference>